<dbReference type="NCBIfam" id="TIGR01460">
    <property type="entry name" value="HAD-SF-IIA"/>
    <property type="match status" value="1"/>
</dbReference>
<dbReference type="Pfam" id="PF18407">
    <property type="entry name" value="GNAT_like"/>
    <property type="match status" value="1"/>
</dbReference>
<dbReference type="Gene3D" id="3.40.50.1000">
    <property type="entry name" value="HAD superfamily/HAD-like"/>
    <property type="match status" value="2"/>
</dbReference>
<accession>W5WG19</accession>
<dbReference type="InterPro" id="IPR036412">
    <property type="entry name" value="HAD-like_sf"/>
</dbReference>
<dbReference type="GO" id="GO:0016791">
    <property type="term" value="F:phosphatase activity"/>
    <property type="evidence" value="ECO:0007669"/>
    <property type="project" value="TreeGrafter"/>
</dbReference>
<dbReference type="PANTHER" id="PTHR19288:SF95">
    <property type="entry name" value="D-GLYCEROL 3-PHOSPHATE PHOSPHATASE"/>
    <property type="match status" value="1"/>
</dbReference>
<dbReference type="PATRIC" id="fig|1449976.3.peg.6464"/>
<reference evidence="2 3" key="1">
    <citation type="journal article" date="2014" name="BMC Genomics">
        <title>Complete genome sequence of producer of the glycopeptide antibiotic Aculeximycin Kutzneria albida DSM 43870T, a representative of minor genus of Pseudonocardiaceae.</title>
        <authorList>
            <person name="Rebets Y."/>
            <person name="Tokovenko B."/>
            <person name="Lushchyk I."/>
            <person name="Ruckert C."/>
            <person name="Zaburannyi N."/>
            <person name="Bechthold A."/>
            <person name="Kalinowski J."/>
            <person name="Luzhetskyy A."/>
        </authorList>
    </citation>
    <scope>NUCLEOTIDE SEQUENCE [LARGE SCALE GENOMIC DNA]</scope>
    <source>
        <strain evidence="2">DSM 43870</strain>
    </source>
</reference>
<dbReference type="HOGENOM" id="CLU_043473_1_0_11"/>
<sequence>MSDDLLGTYDALLLDLDGTVYRGGEAAPGAVPTIRTSRERGVGVRFVTNNASRSPQQVAAHLSELGFAAEVPEVSTSSQAAAAVLAEHLPAGATVLVVGAQALVDEVTAVGLRTVREFSGPVDAVVQGHSPDTGWRDLAEACLAIRAGALWVASNVDATLPTERGELPGNGSMVTALRAATGQEPIVAGKPARPLMDQAVRSADARRPLVVGDRLDTDIAGASTAGLDALLVLTGVCTPAQLLAATPQERPRYLAADLRGLLRPVTEVEIGEQPGWHVEADGTRLIAKGSGDPVALLRALCSAWWAAGGGCPQVLAEGPGAAAALELLKIG</sequence>
<dbReference type="Proteomes" id="UP000019225">
    <property type="component" value="Chromosome"/>
</dbReference>
<dbReference type="STRING" id="1449976.KALB_6443"/>
<dbReference type="KEGG" id="kal:KALB_6443"/>
<dbReference type="eggNOG" id="COG0647">
    <property type="taxonomic scope" value="Bacteria"/>
</dbReference>
<dbReference type="InterPro" id="IPR006357">
    <property type="entry name" value="HAD-SF_hydro_IIA"/>
</dbReference>
<protein>
    <recommendedName>
        <fullName evidence="1">GCN5-related N-acetyltransferase-like domain-containing protein</fullName>
    </recommendedName>
</protein>
<organism evidence="2 3">
    <name type="scientific">Kutzneria albida DSM 43870</name>
    <dbReference type="NCBI Taxonomy" id="1449976"/>
    <lineage>
        <taxon>Bacteria</taxon>
        <taxon>Bacillati</taxon>
        <taxon>Actinomycetota</taxon>
        <taxon>Actinomycetes</taxon>
        <taxon>Pseudonocardiales</taxon>
        <taxon>Pseudonocardiaceae</taxon>
        <taxon>Kutzneria</taxon>
    </lineage>
</organism>
<dbReference type="OrthoDB" id="3400930at2"/>
<dbReference type="Pfam" id="PF13242">
    <property type="entry name" value="Hydrolase_like"/>
    <property type="match status" value="1"/>
</dbReference>
<dbReference type="AlphaFoldDB" id="W5WG19"/>
<feature type="domain" description="GCN5-related N-acetyltransferase-like" evidence="1">
    <location>
        <begin position="273"/>
        <end position="326"/>
    </location>
</feature>
<evidence type="ECO:0000313" key="2">
    <source>
        <dbReference type="EMBL" id="AHH99802.1"/>
    </source>
</evidence>
<dbReference type="PANTHER" id="PTHR19288">
    <property type="entry name" value="4-NITROPHENYLPHOSPHATASE-RELATED"/>
    <property type="match status" value="1"/>
</dbReference>
<evidence type="ECO:0000259" key="1">
    <source>
        <dbReference type="Pfam" id="PF18407"/>
    </source>
</evidence>
<dbReference type="SUPFAM" id="SSF56784">
    <property type="entry name" value="HAD-like"/>
    <property type="match status" value="1"/>
</dbReference>
<dbReference type="RefSeq" id="WP_025359692.1">
    <property type="nucleotide sequence ID" value="NZ_CP007155.1"/>
</dbReference>
<dbReference type="Pfam" id="PF13344">
    <property type="entry name" value="Hydrolase_6"/>
    <property type="match status" value="1"/>
</dbReference>
<proteinExistence type="predicted"/>
<dbReference type="EMBL" id="CP007155">
    <property type="protein sequence ID" value="AHH99802.1"/>
    <property type="molecule type" value="Genomic_DNA"/>
</dbReference>
<dbReference type="GO" id="GO:0005737">
    <property type="term" value="C:cytoplasm"/>
    <property type="evidence" value="ECO:0007669"/>
    <property type="project" value="TreeGrafter"/>
</dbReference>
<dbReference type="InterPro" id="IPR023214">
    <property type="entry name" value="HAD_sf"/>
</dbReference>
<gene>
    <name evidence="2" type="ORF">KALB_6443</name>
</gene>
<dbReference type="InterPro" id="IPR041065">
    <property type="entry name" value="GNAT-like"/>
</dbReference>
<name>W5WG19_9PSEU</name>
<keyword evidence="3" id="KW-1185">Reference proteome</keyword>
<evidence type="ECO:0000313" key="3">
    <source>
        <dbReference type="Proteomes" id="UP000019225"/>
    </source>
</evidence>